<sequence>MSIDIPATDVADVIDRMVAGIENGDMDELRACFAPDALVWHNDDEVDQNLDTVVKMLGGLCAASTRRTYEQRRTSVVGRVAFQQHVLTADLLSGRTLRLPAMMRLEIGADGLIRRLEEYYDSRATDVLASAAG</sequence>
<proteinExistence type="predicted"/>
<evidence type="ECO:0000313" key="2">
    <source>
        <dbReference type="EMBL" id="SFO50139.1"/>
    </source>
</evidence>
<dbReference type="EMBL" id="FOUY01000071">
    <property type="protein sequence ID" value="SFO50139.1"/>
    <property type="molecule type" value="Genomic_DNA"/>
</dbReference>
<feature type="domain" description="SnoaL-like" evidence="1">
    <location>
        <begin position="15"/>
        <end position="115"/>
    </location>
</feature>
<reference evidence="2 3" key="1">
    <citation type="submission" date="2016-10" db="EMBL/GenBank/DDBJ databases">
        <authorList>
            <person name="de Groot N.N."/>
        </authorList>
    </citation>
    <scope>NUCLEOTIDE SEQUENCE [LARGE SCALE GENOMIC DNA]</scope>
    <source>
        <strain evidence="2 3">CGMCC 4.1877</strain>
    </source>
</reference>
<dbReference type="Proteomes" id="UP000199614">
    <property type="component" value="Unassembled WGS sequence"/>
</dbReference>
<dbReference type="SUPFAM" id="SSF54427">
    <property type="entry name" value="NTF2-like"/>
    <property type="match status" value="1"/>
</dbReference>
<accession>A0A1I5HPT2</accession>
<evidence type="ECO:0000259" key="1">
    <source>
        <dbReference type="Pfam" id="PF12680"/>
    </source>
</evidence>
<dbReference type="STRING" id="260086.SAMN05216207_107110"/>
<keyword evidence="3" id="KW-1185">Reference proteome</keyword>
<dbReference type="OrthoDB" id="5493262at2"/>
<name>A0A1I5HPT2_PSUAM</name>
<protein>
    <submittedName>
        <fullName evidence="2">SnoaL-like domain-containing protein</fullName>
    </submittedName>
</protein>
<evidence type="ECO:0000313" key="3">
    <source>
        <dbReference type="Proteomes" id="UP000199614"/>
    </source>
</evidence>
<gene>
    <name evidence="2" type="ORF">SAMN05216207_107110</name>
</gene>
<dbReference type="RefSeq" id="WP_093356231.1">
    <property type="nucleotide sequence ID" value="NZ_FOUY01000071.1"/>
</dbReference>
<organism evidence="2 3">
    <name type="scientific">Pseudonocardia ammonioxydans</name>
    <dbReference type="NCBI Taxonomy" id="260086"/>
    <lineage>
        <taxon>Bacteria</taxon>
        <taxon>Bacillati</taxon>
        <taxon>Actinomycetota</taxon>
        <taxon>Actinomycetes</taxon>
        <taxon>Pseudonocardiales</taxon>
        <taxon>Pseudonocardiaceae</taxon>
        <taxon>Pseudonocardia</taxon>
    </lineage>
</organism>
<dbReference type="Pfam" id="PF12680">
    <property type="entry name" value="SnoaL_2"/>
    <property type="match status" value="1"/>
</dbReference>
<dbReference type="AlphaFoldDB" id="A0A1I5HPT2"/>
<dbReference type="InterPro" id="IPR032710">
    <property type="entry name" value="NTF2-like_dom_sf"/>
</dbReference>
<dbReference type="InterPro" id="IPR037401">
    <property type="entry name" value="SnoaL-like"/>
</dbReference>
<dbReference type="Gene3D" id="3.10.450.50">
    <property type="match status" value="1"/>
</dbReference>